<keyword evidence="10" id="KW-0812">Transmembrane</keyword>
<accession>A0A498SDL4</accession>
<evidence type="ECO:0000256" key="3">
    <source>
        <dbReference type="ARBA" id="ARBA00010457"/>
    </source>
</evidence>
<evidence type="ECO:0000256" key="7">
    <source>
        <dbReference type="ARBA" id="ARBA00022862"/>
    </source>
</evidence>
<evidence type="ECO:0000256" key="6">
    <source>
        <dbReference type="ARBA" id="ARBA00022833"/>
    </source>
</evidence>
<feature type="domain" description="Superoxide dismutase copper/zinc binding" evidence="11">
    <location>
        <begin position="67"/>
        <end position="205"/>
    </location>
</feature>
<keyword evidence="5" id="KW-0479">Metal-binding</keyword>
<name>A0A498SDL4_ACAVI</name>
<dbReference type="AlphaFoldDB" id="A0A498SDL4"/>
<keyword evidence="9" id="KW-0186">Copper</keyword>
<dbReference type="PANTHER" id="PTHR10003">
    <property type="entry name" value="SUPEROXIDE DISMUTASE CU-ZN -RELATED"/>
    <property type="match status" value="1"/>
</dbReference>
<evidence type="ECO:0000313" key="12">
    <source>
        <dbReference type="EMBL" id="VBB31638.1"/>
    </source>
</evidence>
<keyword evidence="13" id="KW-1185">Reference proteome</keyword>
<dbReference type="Gene3D" id="2.60.40.200">
    <property type="entry name" value="Superoxide dismutase, copper/zinc binding domain"/>
    <property type="match status" value="1"/>
</dbReference>
<evidence type="ECO:0000256" key="10">
    <source>
        <dbReference type="SAM" id="Phobius"/>
    </source>
</evidence>
<dbReference type="EMBL" id="UPTC01001318">
    <property type="protein sequence ID" value="VBB31638.1"/>
    <property type="molecule type" value="Genomic_DNA"/>
</dbReference>
<evidence type="ECO:0000256" key="8">
    <source>
        <dbReference type="ARBA" id="ARBA00023002"/>
    </source>
</evidence>
<dbReference type="OrthoDB" id="2015551at2759"/>
<keyword evidence="10" id="KW-0472">Membrane</keyword>
<sequence>MWAGACVWVYVGECVWMMHSFIIFLLYIISAIYADSMYIARESNSKLKTRNYTTKMKAVAVLRSDTVNGTIFFQQDNKSSPVMINGKISGLTPGLHGFHIHQYGDMTNGCISAGAHFNPFGKTHSGPTDQVKHIGDLGNIKAGADGIAHINISSNYIKLSGPISIIGRSLVVHAMEDDLGKGIGDKREESLKTGNAGSRVTCGIIGIADSI</sequence>
<dbReference type="FunFam" id="2.60.40.200:FF:000001">
    <property type="entry name" value="Superoxide dismutase [Cu-Zn]"/>
    <property type="match status" value="1"/>
</dbReference>
<comment type="similarity">
    <text evidence="3">Belongs to the Cu-Zn superoxide dismutase family.</text>
</comment>
<dbReference type="PRINTS" id="PR00068">
    <property type="entry name" value="CUZNDISMTASE"/>
</dbReference>
<dbReference type="InterPro" id="IPR024134">
    <property type="entry name" value="SOD_Cu/Zn_/chaperone"/>
</dbReference>
<gene>
    <name evidence="12" type="ORF">NAV_LOCUS6429</name>
</gene>
<dbReference type="InterPro" id="IPR001424">
    <property type="entry name" value="SOD_Cu_Zn_dom"/>
</dbReference>
<reference evidence="12 13" key="1">
    <citation type="submission" date="2018-08" db="EMBL/GenBank/DDBJ databases">
        <authorList>
            <person name="Laetsch R D."/>
            <person name="Stevens L."/>
            <person name="Kumar S."/>
            <person name="Blaxter L. M."/>
        </authorList>
    </citation>
    <scope>NUCLEOTIDE SEQUENCE [LARGE SCALE GENOMIC DNA]</scope>
</reference>
<comment type="cofactor">
    <cofactor evidence="2">
        <name>Zn(2+)</name>
        <dbReference type="ChEBI" id="CHEBI:29105"/>
    </cofactor>
</comment>
<dbReference type="GO" id="GO:0005507">
    <property type="term" value="F:copper ion binding"/>
    <property type="evidence" value="ECO:0007669"/>
    <property type="project" value="InterPro"/>
</dbReference>
<proteinExistence type="inferred from homology"/>
<feature type="transmembrane region" description="Helical" evidence="10">
    <location>
        <begin position="20"/>
        <end position="40"/>
    </location>
</feature>
<dbReference type="EC" id="1.15.1.1" evidence="4"/>
<dbReference type="InterPro" id="IPR018152">
    <property type="entry name" value="SOD_Cu/Zn_BS"/>
</dbReference>
<evidence type="ECO:0000256" key="9">
    <source>
        <dbReference type="ARBA" id="ARBA00023008"/>
    </source>
</evidence>
<dbReference type="Pfam" id="PF00080">
    <property type="entry name" value="Sod_Cu"/>
    <property type="match status" value="1"/>
</dbReference>
<keyword evidence="10" id="KW-1133">Transmembrane helix</keyword>
<dbReference type="InterPro" id="IPR036423">
    <property type="entry name" value="SOD-like_Cu/Zn_dom_sf"/>
</dbReference>
<evidence type="ECO:0000256" key="5">
    <source>
        <dbReference type="ARBA" id="ARBA00022723"/>
    </source>
</evidence>
<dbReference type="GO" id="GO:0004784">
    <property type="term" value="F:superoxide dismutase activity"/>
    <property type="evidence" value="ECO:0007669"/>
    <property type="project" value="UniProtKB-EC"/>
</dbReference>
<organism evidence="12 13">
    <name type="scientific">Acanthocheilonema viteae</name>
    <name type="common">Filarial nematode worm</name>
    <name type="synonym">Dipetalonema viteae</name>
    <dbReference type="NCBI Taxonomy" id="6277"/>
    <lineage>
        <taxon>Eukaryota</taxon>
        <taxon>Metazoa</taxon>
        <taxon>Ecdysozoa</taxon>
        <taxon>Nematoda</taxon>
        <taxon>Chromadorea</taxon>
        <taxon>Rhabditida</taxon>
        <taxon>Spirurina</taxon>
        <taxon>Spiruromorpha</taxon>
        <taxon>Filarioidea</taxon>
        <taxon>Onchocercidae</taxon>
        <taxon>Acanthocheilonema</taxon>
    </lineage>
</organism>
<evidence type="ECO:0000256" key="2">
    <source>
        <dbReference type="ARBA" id="ARBA00001947"/>
    </source>
</evidence>
<evidence type="ECO:0000256" key="1">
    <source>
        <dbReference type="ARBA" id="ARBA00001935"/>
    </source>
</evidence>
<dbReference type="Proteomes" id="UP000276991">
    <property type="component" value="Unassembled WGS sequence"/>
</dbReference>
<dbReference type="STRING" id="6277.A0A498SDL4"/>
<keyword evidence="6" id="KW-0862">Zinc</keyword>
<dbReference type="CDD" id="cd00305">
    <property type="entry name" value="Cu-Zn_Superoxide_Dismutase"/>
    <property type="match status" value="1"/>
</dbReference>
<evidence type="ECO:0000313" key="13">
    <source>
        <dbReference type="Proteomes" id="UP000276991"/>
    </source>
</evidence>
<evidence type="ECO:0000256" key="4">
    <source>
        <dbReference type="ARBA" id="ARBA00012682"/>
    </source>
</evidence>
<dbReference type="SUPFAM" id="SSF49329">
    <property type="entry name" value="Cu,Zn superoxide dismutase-like"/>
    <property type="match status" value="1"/>
</dbReference>
<keyword evidence="7" id="KW-0049">Antioxidant</keyword>
<evidence type="ECO:0000259" key="11">
    <source>
        <dbReference type="Pfam" id="PF00080"/>
    </source>
</evidence>
<keyword evidence="8" id="KW-0560">Oxidoreductase</keyword>
<comment type="cofactor">
    <cofactor evidence="1">
        <name>Cu cation</name>
        <dbReference type="ChEBI" id="CHEBI:23378"/>
    </cofactor>
</comment>
<protein>
    <recommendedName>
        <fullName evidence="4">superoxide dismutase</fullName>
        <ecNumber evidence="4">1.15.1.1</ecNumber>
    </recommendedName>
</protein>
<dbReference type="PROSITE" id="PS00087">
    <property type="entry name" value="SOD_CU_ZN_1"/>
    <property type="match status" value="1"/>
</dbReference>